<accession>A0A916QDC2</accession>
<dbReference type="EMBL" id="BMAQ01000021">
    <property type="protein sequence ID" value="GFR38627.1"/>
    <property type="molecule type" value="Genomic_DNA"/>
</dbReference>
<proteinExistence type="inferred from homology"/>
<dbReference type="InterPro" id="IPR020916">
    <property type="entry name" value="Gln_gamma-glutamylTfrase_bac"/>
</dbReference>
<dbReference type="AlphaFoldDB" id="A0A916QDC2"/>
<dbReference type="GO" id="GO:0003810">
    <property type="term" value="F:protein-glutamine gamma-glutamyltransferase activity"/>
    <property type="evidence" value="ECO:0007669"/>
    <property type="project" value="InterPro"/>
</dbReference>
<dbReference type="RefSeq" id="WP_242457516.1">
    <property type="nucleotide sequence ID" value="NZ_BMAQ01000021.1"/>
</dbReference>
<dbReference type="NCBIfam" id="NF002869">
    <property type="entry name" value="PRK03187.1"/>
    <property type="match status" value="1"/>
</dbReference>
<dbReference type="GO" id="GO:0030435">
    <property type="term" value="P:sporulation resulting in formation of a cellular spore"/>
    <property type="evidence" value="ECO:0007669"/>
    <property type="project" value="UniProtKB-KW"/>
</dbReference>
<comment type="caution">
    <text evidence="3">The sequence shown here is derived from an EMBL/GenBank/DDBJ whole genome shotgun (WGS) entry which is preliminary data.</text>
</comment>
<reference evidence="3" key="1">
    <citation type="submission" date="2020-08" db="EMBL/GenBank/DDBJ databases">
        <authorList>
            <person name="Uke A."/>
            <person name="Chhe C."/>
            <person name="Baramee S."/>
            <person name="Kosugi A."/>
        </authorList>
    </citation>
    <scope>NUCLEOTIDE SEQUENCE</scope>
    <source>
        <strain evidence="3">DA-C8</strain>
    </source>
</reference>
<evidence type="ECO:0000256" key="2">
    <source>
        <dbReference type="ARBA" id="ARBA00022969"/>
    </source>
</evidence>
<evidence type="ECO:0000256" key="1">
    <source>
        <dbReference type="ARBA" id="ARBA00022679"/>
    </source>
</evidence>
<dbReference type="Pfam" id="PF20085">
    <property type="entry name" value="TGL"/>
    <property type="match status" value="1"/>
</dbReference>
<keyword evidence="4" id="KW-1185">Reference proteome</keyword>
<evidence type="ECO:0000313" key="3">
    <source>
        <dbReference type="EMBL" id="GFR38627.1"/>
    </source>
</evidence>
<gene>
    <name evidence="3" type="primary">tgl</name>
    <name evidence="3" type="ORF">PRECH8_19230</name>
</gene>
<reference evidence="3" key="2">
    <citation type="journal article" date="2021" name="Data Brief">
        <title>Draft genome sequence data of the facultative, thermophilic, xylanolytic bacterium Paenibacillus sp. strain DA-C8.</title>
        <authorList>
            <person name="Chhe C."/>
            <person name="Uke A."/>
            <person name="Baramee S."/>
            <person name="Ungkulpasvich U."/>
            <person name="Tachaapaikoon C."/>
            <person name="Pason P."/>
            <person name="Waeonukul R."/>
            <person name="Ratanakhanokchai K."/>
            <person name="Kosugi A."/>
        </authorList>
    </citation>
    <scope>NUCLEOTIDE SEQUENCE</scope>
    <source>
        <strain evidence="3">DA-C8</strain>
    </source>
</reference>
<sequence length="308" mass="34765">MILIAGSAAPVDTSSWPPLAREIYELKRNSPFVFDYASLHHLRFEMILRAEIVQAARALNDSGMVFATFEEARCNDMYWQLTPLGGCQLKPGISPSVAIRDIFRNGHLYATECATAIPIVYYKAVLEALGDVQFNRLFQNLLLYSWNFDSDLGLIQERTSVERAFPGDVLYFDNPDHHPASPEWQGVNVVMLADDLFYGHGVGIASSREIIRGLNRLRRPFSMISAYLMDLIVYPDFLYLSRFAPSAPLQTRFGPPDRVPWLAAPLQPYSAVIPPNFTANPWLSLPVTSAVHSSPRIRARVGRRRYIC</sequence>
<organism evidence="3 4">
    <name type="scientific">Insulibacter thermoxylanivorax</name>
    <dbReference type="NCBI Taxonomy" id="2749268"/>
    <lineage>
        <taxon>Bacteria</taxon>
        <taxon>Bacillati</taxon>
        <taxon>Bacillota</taxon>
        <taxon>Bacilli</taxon>
        <taxon>Bacillales</taxon>
        <taxon>Paenibacillaceae</taxon>
        <taxon>Insulibacter</taxon>
    </lineage>
</organism>
<keyword evidence="1" id="KW-0808">Transferase</keyword>
<dbReference type="HAMAP" id="MF_00727">
    <property type="entry name" value="Tgl"/>
    <property type="match status" value="1"/>
</dbReference>
<evidence type="ECO:0000313" key="4">
    <source>
        <dbReference type="Proteomes" id="UP000654993"/>
    </source>
</evidence>
<keyword evidence="2" id="KW-0749">Sporulation</keyword>
<dbReference type="Proteomes" id="UP000654993">
    <property type="component" value="Unassembled WGS sequence"/>
</dbReference>
<protein>
    <submittedName>
        <fullName evidence="3">Protein-glutamine gamma-glutamyltransferase</fullName>
    </submittedName>
</protein>
<name>A0A916QDC2_9BACL</name>